<gene>
    <name evidence="3" type="ORF">BRADI_4g27002v3</name>
</gene>
<proteinExistence type="predicted"/>
<dbReference type="EMBL" id="CM000883">
    <property type="protein sequence ID" value="KQJ89650.1"/>
    <property type="molecule type" value="Genomic_DNA"/>
</dbReference>
<dbReference type="PANTHER" id="PTHR43650">
    <property type="entry name" value="PYROPHOSPHATE--FRUCTOSE 6-PHOSPHATE 1-PHOSPHOTRANSFERASE"/>
    <property type="match status" value="1"/>
</dbReference>
<dbReference type="Gene3D" id="3.40.50.450">
    <property type="match status" value="1"/>
</dbReference>
<name>A0A0Q3H8H8_BRADI</name>
<accession>A0A0Q3H8H8</accession>
<sequence>MQFRQDLKKVLGHVCYHILAAGLNGYMASVTNVKSSLNKWRCGVALISSMMTVKRWSRGPASSAMD</sequence>
<dbReference type="STRING" id="15368.A0A0Q3H8H8"/>
<evidence type="ECO:0000313" key="5">
    <source>
        <dbReference type="Proteomes" id="UP000008810"/>
    </source>
</evidence>
<reference evidence="3 4" key="1">
    <citation type="journal article" date="2010" name="Nature">
        <title>Genome sequencing and analysis of the model grass Brachypodium distachyon.</title>
        <authorList>
            <consortium name="International Brachypodium Initiative"/>
        </authorList>
    </citation>
    <scope>NUCLEOTIDE SEQUENCE [LARGE SCALE GENOMIC DNA]</scope>
    <source>
        <strain evidence="3 4">Bd21</strain>
    </source>
</reference>
<evidence type="ECO:0000313" key="3">
    <source>
        <dbReference type="EMBL" id="KQJ89650.1"/>
    </source>
</evidence>
<organism evidence="3">
    <name type="scientific">Brachypodium distachyon</name>
    <name type="common">Purple false brome</name>
    <name type="synonym">Trachynia distachya</name>
    <dbReference type="NCBI Taxonomy" id="15368"/>
    <lineage>
        <taxon>Eukaryota</taxon>
        <taxon>Viridiplantae</taxon>
        <taxon>Streptophyta</taxon>
        <taxon>Embryophyta</taxon>
        <taxon>Tracheophyta</taxon>
        <taxon>Spermatophyta</taxon>
        <taxon>Magnoliopsida</taxon>
        <taxon>Liliopsida</taxon>
        <taxon>Poales</taxon>
        <taxon>Poaceae</taxon>
        <taxon>BOP clade</taxon>
        <taxon>Pooideae</taxon>
        <taxon>Stipodae</taxon>
        <taxon>Brachypodieae</taxon>
        <taxon>Brachypodium</taxon>
    </lineage>
</organism>
<keyword evidence="1" id="KW-0963">Cytoplasm</keyword>
<dbReference type="Proteomes" id="UP000008810">
    <property type="component" value="Chromosome 4"/>
</dbReference>
<dbReference type="GO" id="GO:0003872">
    <property type="term" value="F:6-phosphofructokinase activity"/>
    <property type="evidence" value="ECO:0007669"/>
    <property type="project" value="InterPro"/>
</dbReference>
<reference evidence="3" key="2">
    <citation type="submission" date="2017-06" db="EMBL/GenBank/DDBJ databases">
        <title>WGS assembly of Brachypodium distachyon.</title>
        <authorList>
            <consortium name="The International Brachypodium Initiative"/>
            <person name="Lucas S."/>
            <person name="Harmon-Smith M."/>
            <person name="Lail K."/>
            <person name="Tice H."/>
            <person name="Grimwood J."/>
            <person name="Bruce D."/>
            <person name="Barry K."/>
            <person name="Shu S."/>
            <person name="Lindquist E."/>
            <person name="Wang M."/>
            <person name="Pitluck S."/>
            <person name="Vogel J.P."/>
            <person name="Garvin D.F."/>
            <person name="Mockler T.C."/>
            <person name="Schmutz J."/>
            <person name="Rokhsar D."/>
            <person name="Bevan M.W."/>
        </authorList>
    </citation>
    <scope>NUCLEOTIDE SEQUENCE</scope>
    <source>
        <strain evidence="3">Bd21</strain>
    </source>
</reference>
<evidence type="ECO:0000256" key="1">
    <source>
        <dbReference type="ARBA" id="ARBA00022490"/>
    </source>
</evidence>
<dbReference type="InParanoid" id="A0A0Q3H8H8"/>
<protein>
    <submittedName>
        <fullName evidence="3 4">Uncharacterized protein</fullName>
    </submittedName>
</protein>
<dbReference type="OrthoDB" id="537915at2759"/>
<evidence type="ECO:0000313" key="4">
    <source>
        <dbReference type="EnsemblPlants" id="KQJ89650"/>
    </source>
</evidence>
<dbReference type="SUPFAM" id="SSF53784">
    <property type="entry name" value="Phosphofructokinase"/>
    <property type="match status" value="1"/>
</dbReference>
<dbReference type="InterPro" id="IPR035966">
    <property type="entry name" value="PKF_sf"/>
</dbReference>
<dbReference type="EnsemblPlants" id="KQJ89650">
    <property type="protein sequence ID" value="KQJ89650"/>
    <property type="gene ID" value="BRADI_4g27002v3"/>
</dbReference>
<dbReference type="Gramene" id="KQJ89650">
    <property type="protein sequence ID" value="KQJ89650"/>
    <property type="gene ID" value="BRADI_4g27002v3"/>
</dbReference>
<reference evidence="4" key="3">
    <citation type="submission" date="2018-08" db="UniProtKB">
        <authorList>
            <consortium name="EnsemblPlants"/>
        </authorList>
    </citation>
    <scope>IDENTIFICATION</scope>
    <source>
        <strain evidence="4">cv. Bd21</strain>
    </source>
</reference>
<keyword evidence="5" id="KW-1185">Reference proteome</keyword>
<evidence type="ECO:0000256" key="2">
    <source>
        <dbReference type="ARBA" id="ARBA00023152"/>
    </source>
</evidence>
<dbReference type="AlphaFoldDB" id="A0A0Q3H8H8"/>
<keyword evidence="2" id="KW-0324">Glycolysis</keyword>
<dbReference type="PANTHER" id="PTHR43650:SF17">
    <property type="entry name" value="PYROPHOSPHATE--FRUCTOSE 6-PHOSPHATE 1-PHOSPHOTRANSFERASE SUBUNIT ALPHA 1"/>
    <property type="match status" value="1"/>
</dbReference>